<reference evidence="1" key="1">
    <citation type="submission" date="2017-07" db="EMBL/GenBank/DDBJ databases">
        <title>Taro Niue Genome Assembly and Annotation.</title>
        <authorList>
            <person name="Atibalentja N."/>
            <person name="Keating K."/>
            <person name="Fields C.J."/>
        </authorList>
    </citation>
    <scope>NUCLEOTIDE SEQUENCE</scope>
    <source>
        <strain evidence="1">Niue_2</strain>
        <tissue evidence="1">Leaf</tissue>
    </source>
</reference>
<gene>
    <name evidence="1" type="ORF">Taro_010775</name>
</gene>
<evidence type="ECO:0000313" key="2">
    <source>
        <dbReference type="Proteomes" id="UP000652761"/>
    </source>
</evidence>
<comment type="caution">
    <text evidence="1">The sequence shown here is derived from an EMBL/GenBank/DDBJ whole genome shotgun (WGS) entry which is preliminary data.</text>
</comment>
<evidence type="ECO:0000313" key="1">
    <source>
        <dbReference type="EMBL" id="MQL78348.1"/>
    </source>
</evidence>
<dbReference type="GO" id="GO:0003676">
    <property type="term" value="F:nucleic acid binding"/>
    <property type="evidence" value="ECO:0007669"/>
    <property type="project" value="InterPro"/>
</dbReference>
<dbReference type="PANTHER" id="PTHR15592">
    <property type="entry name" value="MATRIN 3/NUCLEAR PROTEIN 220-RELATED"/>
    <property type="match status" value="1"/>
</dbReference>
<dbReference type="InterPro" id="IPR035979">
    <property type="entry name" value="RBD_domain_sf"/>
</dbReference>
<organism evidence="1 2">
    <name type="scientific">Colocasia esculenta</name>
    <name type="common">Wild taro</name>
    <name type="synonym">Arum esculentum</name>
    <dbReference type="NCBI Taxonomy" id="4460"/>
    <lineage>
        <taxon>Eukaryota</taxon>
        <taxon>Viridiplantae</taxon>
        <taxon>Streptophyta</taxon>
        <taxon>Embryophyta</taxon>
        <taxon>Tracheophyta</taxon>
        <taxon>Spermatophyta</taxon>
        <taxon>Magnoliopsida</taxon>
        <taxon>Liliopsida</taxon>
        <taxon>Araceae</taxon>
        <taxon>Aroideae</taxon>
        <taxon>Colocasieae</taxon>
        <taxon>Colocasia</taxon>
    </lineage>
</organism>
<dbReference type="EMBL" id="NMUH01000395">
    <property type="protein sequence ID" value="MQL78348.1"/>
    <property type="molecule type" value="Genomic_DNA"/>
</dbReference>
<protein>
    <submittedName>
        <fullName evidence="1">Uncharacterized protein</fullName>
    </submittedName>
</protein>
<dbReference type="Proteomes" id="UP000652761">
    <property type="component" value="Unassembled WGS sequence"/>
</dbReference>
<proteinExistence type="predicted"/>
<name>A0A843U3Z7_COLES</name>
<keyword evidence="2" id="KW-1185">Reference proteome</keyword>
<dbReference type="Gene3D" id="3.30.70.330">
    <property type="match status" value="2"/>
</dbReference>
<accession>A0A843U3Z7</accession>
<sequence>MDAQSDRRLCSVLCSPTAVNQVRVEADPGSRVFSAFGFVHKIATFEKTAGFQALIQFSDIETATSAKNSLDGRSIPRYLLQENVGPCTLRIAYSAHTDLNVKFQSHRSRDYTNPYLPVAPSAIDGSAQVNIYGEAMPWPSKTVCCLLQVFSAFGPIQKIAIFEKNAGFQALIQYPGGLQPTTLIRTANCSPQEIKLGCCVARSSSSWNHRLVF</sequence>
<dbReference type="AlphaFoldDB" id="A0A843U3Z7"/>
<dbReference type="InterPro" id="IPR012677">
    <property type="entry name" value="Nucleotide-bd_a/b_plait_sf"/>
</dbReference>
<dbReference type="SUPFAM" id="SSF54928">
    <property type="entry name" value="RNA-binding domain, RBD"/>
    <property type="match status" value="1"/>
</dbReference>
<dbReference type="OrthoDB" id="1715103at2759"/>